<dbReference type="InterPro" id="IPR039718">
    <property type="entry name" value="Rrm1"/>
</dbReference>
<dbReference type="InterPro" id="IPR000788">
    <property type="entry name" value="RNR_lg_C"/>
</dbReference>
<reference evidence="5" key="1">
    <citation type="journal article" date="2019" name="Int. J. Syst. Evol. Microbiol.">
        <title>The Global Catalogue of Microorganisms (GCM) 10K type strain sequencing project: providing services to taxonomists for standard genome sequencing and annotation.</title>
        <authorList>
            <consortium name="The Broad Institute Genomics Platform"/>
            <consortium name="The Broad Institute Genome Sequencing Center for Infectious Disease"/>
            <person name="Wu L."/>
            <person name="Ma J."/>
        </authorList>
    </citation>
    <scope>NUCLEOTIDE SEQUENCE [LARGE SCALE GENOMIC DNA]</scope>
    <source>
        <strain evidence="5">KCTC 22228</strain>
    </source>
</reference>
<dbReference type="EMBL" id="BMXS01000007">
    <property type="protein sequence ID" value="GGX91096.1"/>
    <property type="molecule type" value="Genomic_DNA"/>
</dbReference>
<dbReference type="SUPFAM" id="SSF51998">
    <property type="entry name" value="PFL-like glycyl radical enzymes"/>
    <property type="match status" value="1"/>
</dbReference>
<evidence type="ECO:0000313" key="4">
    <source>
        <dbReference type="EMBL" id="GGX91096.1"/>
    </source>
</evidence>
<dbReference type="InterPro" id="IPR008926">
    <property type="entry name" value="RNR_R1-su_N"/>
</dbReference>
<evidence type="ECO:0000313" key="5">
    <source>
        <dbReference type="Proteomes" id="UP000653056"/>
    </source>
</evidence>
<dbReference type="Pfam" id="PF02867">
    <property type="entry name" value="Ribonuc_red_lgC"/>
    <property type="match status" value="1"/>
</dbReference>
<comment type="catalytic activity">
    <reaction evidence="2">
        <text>a 2'-deoxyribonucleoside 5'-diphosphate + [thioredoxin]-disulfide + H2O = a ribonucleoside 5'-diphosphate + [thioredoxin]-dithiol</text>
        <dbReference type="Rhea" id="RHEA:23252"/>
        <dbReference type="Rhea" id="RHEA-COMP:10698"/>
        <dbReference type="Rhea" id="RHEA-COMP:10700"/>
        <dbReference type="ChEBI" id="CHEBI:15377"/>
        <dbReference type="ChEBI" id="CHEBI:29950"/>
        <dbReference type="ChEBI" id="CHEBI:50058"/>
        <dbReference type="ChEBI" id="CHEBI:57930"/>
        <dbReference type="ChEBI" id="CHEBI:73316"/>
        <dbReference type="EC" id="1.17.4.1"/>
    </reaction>
</comment>
<dbReference type="Gene3D" id="3.20.70.20">
    <property type="match status" value="1"/>
</dbReference>
<dbReference type="PANTHER" id="PTHR11573:SF6">
    <property type="entry name" value="RIBONUCLEOSIDE-DIPHOSPHATE REDUCTASE LARGE SUBUNIT"/>
    <property type="match status" value="1"/>
</dbReference>
<dbReference type="SUPFAM" id="SSF48168">
    <property type="entry name" value="R1 subunit of ribonucleotide reductase, N-terminal domain"/>
    <property type="match status" value="1"/>
</dbReference>
<evidence type="ECO:0000256" key="1">
    <source>
        <dbReference type="ARBA" id="ARBA00010406"/>
    </source>
</evidence>
<evidence type="ECO:0000256" key="2">
    <source>
        <dbReference type="ARBA" id="ARBA00047754"/>
    </source>
</evidence>
<dbReference type="Proteomes" id="UP000653056">
    <property type="component" value="Unassembled WGS sequence"/>
</dbReference>
<organism evidence="4 5">
    <name type="scientific">Litchfieldella qijiaojingensis</name>
    <dbReference type="NCBI Taxonomy" id="980347"/>
    <lineage>
        <taxon>Bacteria</taxon>
        <taxon>Pseudomonadati</taxon>
        <taxon>Pseudomonadota</taxon>
        <taxon>Gammaproteobacteria</taxon>
        <taxon>Oceanospirillales</taxon>
        <taxon>Halomonadaceae</taxon>
        <taxon>Litchfieldella</taxon>
    </lineage>
</organism>
<accession>A0ABQ2YPM8</accession>
<comment type="caution">
    <text evidence="4">The sequence shown here is derived from an EMBL/GenBank/DDBJ whole genome shotgun (WGS) entry which is preliminary data.</text>
</comment>
<dbReference type="PANTHER" id="PTHR11573">
    <property type="entry name" value="RIBONUCLEOSIDE-DIPHOSPHATE REDUCTASE LARGE CHAIN"/>
    <property type="match status" value="1"/>
</dbReference>
<feature type="domain" description="Ribonucleotide reductase large subunit C-terminal" evidence="3">
    <location>
        <begin position="89"/>
        <end position="401"/>
    </location>
</feature>
<dbReference type="RefSeq" id="WP_189468388.1">
    <property type="nucleotide sequence ID" value="NZ_BMXS01000007.1"/>
</dbReference>
<gene>
    <name evidence="4" type="primary">nrdA</name>
    <name evidence="4" type="ORF">GCM10007160_18220</name>
</gene>
<name>A0ABQ2YPM8_9GAMM</name>
<dbReference type="NCBIfam" id="NF006577">
    <property type="entry name" value="PRK09102.1"/>
    <property type="match status" value="1"/>
</dbReference>
<sequence length="601" mass="68300">MNDYHGIKLHSERDKQLTEIARDLLSGFYLGKQETYQVALARPALAFSDDLEMAQDIYNDISKGWAMYSSPILSNAPEPGEKPKAMPISCFLGYVPDTREGLVEHQEELAWLSMLGGGVGGHWDHIRSVSEKSVGPLPHIKIADSAVEGFRQGKTRKGSYAAYLDVSHPDILEFLYMRTPTGGDINRKCFNIHHAVNLTDEFMEACLRDDEWSLRCPHSGHVTDNLSARDLFQWILDTRFRTGEPYLNFIDTANRHLPDVLKKLGLKINGSNLCNEIHLATNEERTAVCCLSSVNLERYDEWKRDPEFIKRWIRFLDNVLTFFIENAPSEMHKAVYSAYRERSIGLGAMGFHSYLQSKMIPWETFEAQLHNKAMFGYISRMVKEATYELAEERGEAPDMEGTGRRNAHLLAIAPNANSGLLCGTSPSIEPLRSNAFSQRTRAGTHLVKNRHLQRILESHAPSDAMLLALGLNVDDWLAEQWQSIVLENGSVQHLDYLTDHEKRVFRTAFETDPEWTVIHAADRQPMICQGQSVNLYFPFETPRHKVLMTHLLAWKRGLKGLYYLRTESGFTGDKVSKSVERNALKDHQPTDDQEECAACQG</sequence>
<keyword evidence="5" id="KW-1185">Reference proteome</keyword>
<comment type="similarity">
    <text evidence="1">Belongs to the ribonucleoside diphosphate reductase large chain family.</text>
</comment>
<dbReference type="PRINTS" id="PR01183">
    <property type="entry name" value="RIBORDTASEM1"/>
</dbReference>
<protein>
    <submittedName>
        <fullName evidence="4">Ribonucleoside-diphosphate reductase</fullName>
    </submittedName>
</protein>
<evidence type="ECO:0000259" key="3">
    <source>
        <dbReference type="Pfam" id="PF02867"/>
    </source>
</evidence>
<proteinExistence type="inferred from homology"/>